<evidence type="ECO:0000313" key="3">
    <source>
        <dbReference type="Proteomes" id="UP000198394"/>
    </source>
</evidence>
<keyword evidence="3" id="KW-1185">Reference proteome</keyword>
<feature type="transmembrane region" description="Helical" evidence="1">
    <location>
        <begin position="28"/>
        <end position="47"/>
    </location>
</feature>
<sequence length="187" mass="22467">MILISIIIVIGCIIAGYRLWKTHRTLSFISFGFLFAIFSACVGYVTYHSRYHTTPDSLQLSVYKKDGTYMVKGKWKDRLDLYRFPSDFLVFYVPDNEKISIVKRERYKDYEEMDVKSLKEDLKNWLEKQPHSNWEPQIFDIQTDKQFQFSFVLPDNVKPSDVKLYYVHAREEPMDALEYWFKNIELR</sequence>
<protein>
    <submittedName>
        <fullName evidence="2">Uncharacterized protein</fullName>
    </submittedName>
</protein>
<dbReference type="EMBL" id="NDYL01000001">
    <property type="protein sequence ID" value="OXB93956.1"/>
    <property type="molecule type" value="Genomic_DNA"/>
</dbReference>
<accession>A0A226QN43</accession>
<name>A0A226QN43_9BACL</name>
<evidence type="ECO:0000256" key="1">
    <source>
        <dbReference type="SAM" id="Phobius"/>
    </source>
</evidence>
<dbReference type="Proteomes" id="UP000198394">
    <property type="component" value="Unassembled WGS sequence"/>
</dbReference>
<organism evidence="2 3">
    <name type="scientific">Parageobacillus galactosidasius</name>
    <dbReference type="NCBI Taxonomy" id="883812"/>
    <lineage>
        <taxon>Bacteria</taxon>
        <taxon>Bacillati</taxon>
        <taxon>Bacillota</taxon>
        <taxon>Bacilli</taxon>
        <taxon>Bacillales</taxon>
        <taxon>Anoxybacillaceae</taxon>
        <taxon>Parageobacillus</taxon>
    </lineage>
</organism>
<evidence type="ECO:0000313" key="2">
    <source>
        <dbReference type="EMBL" id="OXB93956.1"/>
    </source>
</evidence>
<dbReference type="AlphaFoldDB" id="A0A226QN43"/>
<keyword evidence="1" id="KW-0472">Membrane</keyword>
<comment type="caution">
    <text evidence="2">The sequence shown here is derived from an EMBL/GenBank/DDBJ whole genome shotgun (WGS) entry which is preliminary data.</text>
</comment>
<reference evidence="2 3" key="1">
    <citation type="submission" date="2017-04" db="EMBL/GenBank/DDBJ databases">
        <title>The genome sequence of Parageobacillus galactosidasius DSM 18751.</title>
        <authorList>
            <person name="Ramaloko W.T."/>
            <person name="Koen N."/>
            <person name="Polliack S."/>
            <person name="Aliyu H."/>
            <person name="Lebre P."/>
            <person name="Mohr T."/>
            <person name="Oswald F."/>
            <person name="Zwick M."/>
            <person name="Neumann A."/>
            <person name="Syldatk C."/>
            <person name="Cowan D."/>
            <person name="De Maayer P."/>
        </authorList>
    </citation>
    <scope>NUCLEOTIDE SEQUENCE [LARGE SCALE GENOMIC DNA]</scope>
    <source>
        <strain evidence="2 3">DSM 18751</strain>
    </source>
</reference>
<gene>
    <name evidence="2" type="ORF">B9L23_03360</name>
</gene>
<keyword evidence="1" id="KW-0812">Transmembrane</keyword>
<proteinExistence type="predicted"/>
<keyword evidence="1" id="KW-1133">Transmembrane helix</keyword>